<dbReference type="Proteomes" id="UP001208570">
    <property type="component" value="Unassembled WGS sequence"/>
</dbReference>
<dbReference type="Pfam" id="PF09612">
    <property type="entry name" value="HtrL_YibB"/>
    <property type="match status" value="1"/>
</dbReference>
<accession>A0AAD9K724</accession>
<keyword evidence="2" id="KW-1185">Reference proteome</keyword>
<evidence type="ECO:0000313" key="1">
    <source>
        <dbReference type="EMBL" id="KAK2165195.1"/>
    </source>
</evidence>
<sequence length="249" mass="29459">MKRTPTNYSNWMASFRYIRNPVVAFFDVDTPFVRRFRRIRKDLKSVTEIRQIGRDKLWTFRILPNVSRIFRSPDYPLIYPNTFRAEYACVSSSRFELLGYVIEDNPFKTKYFAWLDIGYFRRRLDKPVTVDLPLNFQKTKIAFAEIEPRIETLTATDIIGDNVNWVAAGLFVAHYKVMAQFVSGYLANLRYFLVRGLMSAEQQMIYAMFNTNITREILPEIQLYRSTNTKKRDPCSKWFLLGCLCTRPD</sequence>
<protein>
    <submittedName>
        <fullName evidence="1">Uncharacterized protein</fullName>
    </submittedName>
</protein>
<dbReference type="EMBL" id="JAODUP010000053">
    <property type="protein sequence ID" value="KAK2165195.1"/>
    <property type="molecule type" value="Genomic_DNA"/>
</dbReference>
<reference evidence="1" key="1">
    <citation type="journal article" date="2023" name="Mol. Biol. Evol.">
        <title>Third-Generation Sequencing Reveals the Adaptive Role of the Epigenome in Three Deep-Sea Polychaetes.</title>
        <authorList>
            <person name="Perez M."/>
            <person name="Aroh O."/>
            <person name="Sun Y."/>
            <person name="Lan Y."/>
            <person name="Juniper S.K."/>
            <person name="Young C.R."/>
            <person name="Angers B."/>
            <person name="Qian P.Y."/>
        </authorList>
    </citation>
    <scope>NUCLEOTIDE SEQUENCE</scope>
    <source>
        <strain evidence="1">P08H-3</strain>
    </source>
</reference>
<organism evidence="1 2">
    <name type="scientific">Paralvinella palmiformis</name>
    <dbReference type="NCBI Taxonomy" id="53620"/>
    <lineage>
        <taxon>Eukaryota</taxon>
        <taxon>Metazoa</taxon>
        <taxon>Spiralia</taxon>
        <taxon>Lophotrochozoa</taxon>
        <taxon>Annelida</taxon>
        <taxon>Polychaeta</taxon>
        <taxon>Sedentaria</taxon>
        <taxon>Canalipalpata</taxon>
        <taxon>Terebellida</taxon>
        <taxon>Terebelliformia</taxon>
        <taxon>Alvinellidae</taxon>
        <taxon>Paralvinella</taxon>
    </lineage>
</organism>
<name>A0AAD9K724_9ANNE</name>
<evidence type="ECO:0000313" key="2">
    <source>
        <dbReference type="Proteomes" id="UP001208570"/>
    </source>
</evidence>
<gene>
    <name evidence="1" type="ORF">LSH36_53g00032</name>
</gene>
<proteinExistence type="predicted"/>
<dbReference type="AlphaFoldDB" id="A0AAD9K724"/>
<comment type="caution">
    <text evidence="1">The sequence shown here is derived from an EMBL/GenBank/DDBJ whole genome shotgun (WGS) entry which is preliminary data.</text>
</comment>
<dbReference type="InterPro" id="IPR011735">
    <property type="entry name" value="WlaTC/HtrL_glycosyltransf"/>
</dbReference>